<protein>
    <submittedName>
        <fullName evidence="1">Uncharacterized protein</fullName>
    </submittedName>
</protein>
<gene>
    <name evidence="1" type="ORF">ATI53_10373</name>
</gene>
<dbReference type="InterPro" id="IPR010921">
    <property type="entry name" value="Trp_repressor/repl_initiator"/>
</dbReference>
<sequence length="220" mass="23567">MGRPLNLFLTAGQVGDSIGARVSTQRKPAHATGENAAMSMTMGDSVKRWTAKRKTALVIEIIQGETTESEAIRSFDPTPSEIKGGARTRSAAWRIRCAPTRATSASNTKSGSGTCRKLMARRCRSCGPGKALGPAVGMRPRIQAVPSVATTASAALEHALIVRFGTFGRIEEEFLLRSCNGLVFTSPHFTAIVRSDGLKQDFLTPTARSRTAWSSASSRR</sequence>
<proteinExistence type="predicted"/>
<dbReference type="Gene3D" id="1.10.10.10">
    <property type="entry name" value="Winged helix-like DNA-binding domain superfamily/Winged helix DNA-binding domain"/>
    <property type="match status" value="1"/>
</dbReference>
<dbReference type="EMBL" id="QLMG01000037">
    <property type="protein sequence ID" value="RAK13258.1"/>
    <property type="molecule type" value="Genomic_DNA"/>
</dbReference>
<keyword evidence="2" id="KW-1185">Reference proteome</keyword>
<evidence type="ECO:0000313" key="2">
    <source>
        <dbReference type="Proteomes" id="UP000249165"/>
    </source>
</evidence>
<dbReference type="InterPro" id="IPR036388">
    <property type="entry name" value="WH-like_DNA-bd_sf"/>
</dbReference>
<name>A0A327XW80_9RHOB</name>
<accession>A0A327XW80</accession>
<dbReference type="GO" id="GO:0043565">
    <property type="term" value="F:sequence-specific DNA binding"/>
    <property type="evidence" value="ECO:0007669"/>
    <property type="project" value="InterPro"/>
</dbReference>
<comment type="caution">
    <text evidence="1">The sequence shown here is derived from an EMBL/GenBank/DDBJ whole genome shotgun (WGS) entry which is preliminary data.</text>
</comment>
<dbReference type="SUPFAM" id="SSF48295">
    <property type="entry name" value="TrpR-like"/>
    <property type="match status" value="1"/>
</dbReference>
<dbReference type="AlphaFoldDB" id="A0A327XW80"/>
<reference evidence="1 2" key="1">
    <citation type="submission" date="2018-06" db="EMBL/GenBank/DDBJ databases">
        <title>Genomic Encyclopedia of Archaeal and Bacterial Type Strains, Phase II (KMG-II): from individual species to whole genera.</title>
        <authorList>
            <person name="Goeker M."/>
        </authorList>
    </citation>
    <scope>NUCLEOTIDE SEQUENCE [LARGE SCALE GENOMIC DNA]</scope>
    <source>
        <strain evidence="1 2">DSM 22011</strain>
    </source>
</reference>
<organism evidence="1 2">
    <name type="scientific">Salipiger aestuarii</name>
    <dbReference type="NCBI Taxonomy" id="568098"/>
    <lineage>
        <taxon>Bacteria</taxon>
        <taxon>Pseudomonadati</taxon>
        <taxon>Pseudomonadota</taxon>
        <taxon>Alphaproteobacteria</taxon>
        <taxon>Rhodobacterales</taxon>
        <taxon>Roseobacteraceae</taxon>
        <taxon>Salipiger</taxon>
    </lineage>
</organism>
<evidence type="ECO:0000313" key="1">
    <source>
        <dbReference type="EMBL" id="RAK13258.1"/>
    </source>
</evidence>
<dbReference type="Proteomes" id="UP000249165">
    <property type="component" value="Unassembled WGS sequence"/>
</dbReference>